<dbReference type="Pfam" id="PF00051">
    <property type="entry name" value="Kringle"/>
    <property type="match status" value="1"/>
</dbReference>
<keyword evidence="6" id="KW-0732">Signal</keyword>
<evidence type="ECO:0000256" key="7">
    <source>
        <dbReference type="ARBA" id="ARBA00022801"/>
    </source>
</evidence>
<dbReference type="CDD" id="cd00190">
    <property type="entry name" value="Tryp_SPc"/>
    <property type="match status" value="1"/>
</dbReference>
<dbReference type="PROSITE" id="PS50240">
    <property type="entry name" value="TRYPSIN_DOM"/>
    <property type="match status" value="1"/>
</dbReference>
<dbReference type="PANTHER" id="PTHR24264">
    <property type="entry name" value="TRYPSIN-RELATED"/>
    <property type="match status" value="1"/>
</dbReference>
<evidence type="ECO:0000256" key="8">
    <source>
        <dbReference type="ARBA" id="ARBA00022825"/>
    </source>
</evidence>
<dbReference type="PROSITE" id="PS00135">
    <property type="entry name" value="TRYPSIN_SER"/>
    <property type="match status" value="1"/>
</dbReference>
<keyword evidence="10" id="KW-1015">Disulfide bond</keyword>
<dbReference type="Gene3D" id="2.40.10.10">
    <property type="entry name" value="Trypsin-like serine proteases"/>
    <property type="match status" value="2"/>
</dbReference>
<evidence type="ECO:0000256" key="11">
    <source>
        <dbReference type="ARBA" id="ARBA00023202"/>
    </source>
</evidence>
<dbReference type="InterPro" id="IPR033116">
    <property type="entry name" value="TRYPSIN_SER"/>
</dbReference>
<keyword evidence="4 14" id="KW-0420">Kringle</keyword>
<comment type="caution">
    <text evidence="14">Lacks conserved residue(s) required for the propagation of feature annotation.</text>
</comment>
<keyword evidence="9" id="KW-0865">Zymogen</keyword>
<comment type="catalytic activity">
    <reaction evidence="12">
        <text>Preferential cleavage: Arg-|-Xaa, Lys-|-Xaa.</text>
        <dbReference type="EC" id="3.4.21.4"/>
    </reaction>
</comment>
<comment type="subcellular location">
    <subcellularLocation>
        <location evidence="1">Secreted</location>
        <location evidence="1">Extracellular space</location>
    </subcellularLocation>
</comment>
<dbReference type="EC" id="3.4.21.4" evidence="13"/>
<evidence type="ECO:0000256" key="5">
    <source>
        <dbReference type="ARBA" id="ARBA00022670"/>
    </source>
</evidence>
<keyword evidence="11" id="KW-0617">Plasminogen activation</keyword>
<evidence type="ECO:0000256" key="2">
    <source>
        <dbReference type="ARBA" id="ARBA00022525"/>
    </source>
</evidence>
<dbReference type="PROSITE" id="PS00134">
    <property type="entry name" value="TRYPSIN_HIS"/>
    <property type="match status" value="1"/>
</dbReference>
<reference evidence="18" key="1">
    <citation type="submission" date="2025-08" db="UniProtKB">
        <authorList>
            <consortium name="Ensembl"/>
        </authorList>
    </citation>
    <scope>IDENTIFICATION</scope>
</reference>
<dbReference type="InterPro" id="IPR018056">
    <property type="entry name" value="Kringle_CS"/>
</dbReference>
<dbReference type="GO" id="GO:0004252">
    <property type="term" value="F:serine-type endopeptidase activity"/>
    <property type="evidence" value="ECO:0007669"/>
    <property type="project" value="UniProtKB-EC"/>
</dbReference>
<evidence type="ECO:0000256" key="3">
    <source>
        <dbReference type="ARBA" id="ARBA00022536"/>
    </source>
</evidence>
<evidence type="ECO:0000256" key="10">
    <source>
        <dbReference type="ARBA" id="ARBA00023157"/>
    </source>
</evidence>
<dbReference type="InterPro" id="IPR038178">
    <property type="entry name" value="Kringle_sf"/>
</dbReference>
<evidence type="ECO:0000256" key="14">
    <source>
        <dbReference type="PROSITE-ProRule" id="PRU00121"/>
    </source>
</evidence>
<evidence type="ECO:0000256" key="1">
    <source>
        <dbReference type="ARBA" id="ARBA00004239"/>
    </source>
</evidence>
<evidence type="ECO:0000313" key="18">
    <source>
        <dbReference type="Ensembl" id="ENSPMGP00000028572.1"/>
    </source>
</evidence>
<evidence type="ECO:0000256" key="13">
    <source>
        <dbReference type="ARBA" id="ARBA00038868"/>
    </source>
</evidence>
<keyword evidence="5 15" id="KW-0645">Protease</keyword>
<dbReference type="InterPro" id="IPR001254">
    <property type="entry name" value="Trypsin_dom"/>
</dbReference>
<reference evidence="18" key="2">
    <citation type="submission" date="2025-09" db="UniProtKB">
        <authorList>
            <consortium name="Ensembl"/>
        </authorList>
    </citation>
    <scope>IDENTIFICATION</scope>
</reference>
<name>A0A3B4BJ85_9GOBI</name>
<dbReference type="InterPro" id="IPR043504">
    <property type="entry name" value="Peptidase_S1_PA_chymotrypsin"/>
</dbReference>
<evidence type="ECO:0000256" key="9">
    <source>
        <dbReference type="ARBA" id="ARBA00023145"/>
    </source>
</evidence>
<dbReference type="GO" id="GO:0031639">
    <property type="term" value="P:plasminogen activation"/>
    <property type="evidence" value="ECO:0007669"/>
    <property type="project" value="TreeGrafter"/>
</dbReference>
<accession>A0A3B4BJ85</accession>
<dbReference type="GO" id="GO:0005615">
    <property type="term" value="C:extracellular space"/>
    <property type="evidence" value="ECO:0007669"/>
    <property type="project" value="TreeGrafter"/>
</dbReference>
<keyword evidence="2" id="KW-0964">Secreted</keyword>
<dbReference type="Proteomes" id="UP000261520">
    <property type="component" value="Unplaced"/>
</dbReference>
<dbReference type="InterPro" id="IPR013806">
    <property type="entry name" value="Kringle-like"/>
</dbReference>
<dbReference type="InterPro" id="IPR001314">
    <property type="entry name" value="Peptidase_S1A"/>
</dbReference>
<dbReference type="SUPFAM" id="SSF57440">
    <property type="entry name" value="Kringle-like"/>
    <property type="match status" value="1"/>
</dbReference>
<dbReference type="PROSITE" id="PS50070">
    <property type="entry name" value="KRINGLE_2"/>
    <property type="match status" value="1"/>
</dbReference>
<dbReference type="PRINTS" id="PR00722">
    <property type="entry name" value="CHYMOTRYPSIN"/>
</dbReference>
<dbReference type="Gene3D" id="2.40.20.10">
    <property type="entry name" value="Plasminogen Kringle 4"/>
    <property type="match status" value="1"/>
</dbReference>
<dbReference type="FunFam" id="2.40.10.10:FF:000003">
    <property type="entry name" value="Transmembrane serine protease 3"/>
    <property type="match status" value="1"/>
</dbReference>
<keyword evidence="8 15" id="KW-0720">Serine protease</keyword>
<protein>
    <recommendedName>
        <fullName evidence="13">trypsin</fullName>
        <ecNumber evidence="13">3.4.21.4</ecNumber>
    </recommendedName>
</protein>
<dbReference type="STRING" id="409849.ENSPMGP00000028572"/>
<feature type="domain" description="Peptidase S1" evidence="17">
    <location>
        <begin position="146"/>
        <end position="381"/>
    </location>
</feature>
<dbReference type="InterPro" id="IPR018114">
    <property type="entry name" value="TRYPSIN_HIS"/>
</dbReference>
<dbReference type="SUPFAM" id="SSF50494">
    <property type="entry name" value="Trypsin-like serine proteases"/>
    <property type="match status" value="1"/>
</dbReference>
<evidence type="ECO:0000256" key="4">
    <source>
        <dbReference type="ARBA" id="ARBA00022572"/>
    </source>
</evidence>
<evidence type="ECO:0000256" key="12">
    <source>
        <dbReference type="ARBA" id="ARBA00036320"/>
    </source>
</evidence>
<evidence type="ECO:0000313" key="19">
    <source>
        <dbReference type="Proteomes" id="UP000261520"/>
    </source>
</evidence>
<dbReference type="InterPro" id="IPR050127">
    <property type="entry name" value="Serine_Proteases_S1"/>
</dbReference>
<evidence type="ECO:0000256" key="15">
    <source>
        <dbReference type="RuleBase" id="RU363034"/>
    </source>
</evidence>
<dbReference type="Ensembl" id="ENSPMGT00000030421.1">
    <property type="protein sequence ID" value="ENSPMGP00000028572.1"/>
    <property type="gene ID" value="ENSPMGG00000023002.1"/>
</dbReference>
<dbReference type="SMART" id="SM00020">
    <property type="entry name" value="Tryp_SPc"/>
    <property type="match status" value="1"/>
</dbReference>
<evidence type="ECO:0000259" key="16">
    <source>
        <dbReference type="PROSITE" id="PS50070"/>
    </source>
</evidence>
<dbReference type="PRINTS" id="PR00018">
    <property type="entry name" value="KRINGLE"/>
</dbReference>
<dbReference type="PANTHER" id="PTHR24264:SF38">
    <property type="entry name" value="UROKINASE-TYPE PLASMINOGEN ACTIVATOR"/>
    <property type="match status" value="1"/>
</dbReference>
<dbReference type="PROSITE" id="PS00021">
    <property type="entry name" value="KRINGLE_1"/>
    <property type="match status" value="1"/>
</dbReference>
<dbReference type="InterPro" id="IPR000001">
    <property type="entry name" value="Kringle"/>
</dbReference>
<dbReference type="CDD" id="cd00108">
    <property type="entry name" value="KR"/>
    <property type="match status" value="1"/>
</dbReference>
<evidence type="ECO:0000259" key="17">
    <source>
        <dbReference type="PROSITE" id="PS50240"/>
    </source>
</evidence>
<dbReference type="AlphaFoldDB" id="A0A3B4BJ85"/>
<dbReference type="SMART" id="SM00130">
    <property type="entry name" value="KR"/>
    <property type="match status" value="1"/>
</dbReference>
<evidence type="ECO:0000256" key="6">
    <source>
        <dbReference type="ARBA" id="ARBA00022729"/>
    </source>
</evidence>
<proteinExistence type="predicted"/>
<dbReference type="Pfam" id="PF00089">
    <property type="entry name" value="Trypsin"/>
    <property type="match status" value="1"/>
</dbReference>
<keyword evidence="3" id="KW-0245">EGF-like domain</keyword>
<dbReference type="InterPro" id="IPR009003">
    <property type="entry name" value="Peptidase_S1_PA"/>
</dbReference>
<feature type="domain" description="Kringle" evidence="16">
    <location>
        <begin position="56"/>
        <end position="129"/>
    </location>
</feature>
<keyword evidence="19" id="KW-1185">Reference proteome</keyword>
<sequence length="394" mass="43729">MKHNQFSPTSKSSCSSNGGKLVAYNSLMLAPTSRLQILSLCPSARYFTHLGYVLCDCVSGNGRSYRGTVSQSESGKPCLNWGRYTNIWGAAAGIGNHNYCRNPDYKLMPWCRVQIGKHIVPENCRIPKCKSLLTCGQTSESRLYKVVGGRFTPIESQPWVAAIFHSRRLLCGGSLISPCWVLTASHCFDGKQLTVYLGKSAVNETNASKEQKFMVEKLIIHPKYNSSNYNNDIALLKIKNQNSECAVKTATARTVCLPPFQTQLPDGFQCTIAGYGKENQYAWSFSNILKEGRVNLLSQSECRRKDYYGDRVTSKMFCAAHSNWSVDSCKGDSGGPLVCSIADRMFLFGIVSWGDGCAQRNKPGVYTKVTSYNRWIARNTGLSKYTAGIMYPTK</sequence>
<organism evidence="18 19">
    <name type="scientific">Periophthalmus magnuspinnatus</name>
    <dbReference type="NCBI Taxonomy" id="409849"/>
    <lineage>
        <taxon>Eukaryota</taxon>
        <taxon>Metazoa</taxon>
        <taxon>Chordata</taxon>
        <taxon>Craniata</taxon>
        <taxon>Vertebrata</taxon>
        <taxon>Euteleostomi</taxon>
        <taxon>Actinopterygii</taxon>
        <taxon>Neopterygii</taxon>
        <taxon>Teleostei</taxon>
        <taxon>Neoteleostei</taxon>
        <taxon>Acanthomorphata</taxon>
        <taxon>Gobiaria</taxon>
        <taxon>Gobiiformes</taxon>
        <taxon>Gobioidei</taxon>
        <taxon>Gobiidae</taxon>
        <taxon>Oxudercinae</taxon>
        <taxon>Periophthalmus</taxon>
    </lineage>
</organism>
<keyword evidence="7 15" id="KW-0378">Hydrolase</keyword>
<dbReference type="GO" id="GO:0033628">
    <property type="term" value="P:regulation of cell adhesion mediated by integrin"/>
    <property type="evidence" value="ECO:0007669"/>
    <property type="project" value="TreeGrafter"/>
</dbReference>